<dbReference type="AlphaFoldDB" id="A0A8J2SIV7"/>
<evidence type="ECO:0000313" key="2">
    <source>
        <dbReference type="EMBL" id="CAH0371631.1"/>
    </source>
</evidence>
<feature type="non-terminal residue" evidence="2">
    <location>
        <position position="262"/>
    </location>
</feature>
<reference evidence="2" key="1">
    <citation type="submission" date="2021-11" db="EMBL/GenBank/DDBJ databases">
        <authorList>
            <consortium name="Genoscope - CEA"/>
            <person name="William W."/>
        </authorList>
    </citation>
    <scope>NUCLEOTIDE SEQUENCE</scope>
</reference>
<keyword evidence="3" id="KW-1185">Reference proteome</keyword>
<name>A0A8J2SIV7_9STRA</name>
<protein>
    <submittedName>
        <fullName evidence="2">Uncharacterized protein</fullName>
    </submittedName>
</protein>
<evidence type="ECO:0000256" key="1">
    <source>
        <dbReference type="SAM" id="MobiDB-lite"/>
    </source>
</evidence>
<dbReference type="Proteomes" id="UP000789595">
    <property type="component" value="Unassembled WGS sequence"/>
</dbReference>
<sequence>PREKQQPATPGAVRGQPRQQLVPSIGGDTLDQTMVQAAGPAPVYIRVRQKTNRKKGVLPPAWSPTFRPTRTGAPVSRTLPRAAAPRPCLLPLGHNQEYAWCRNRSMRPVTPSPGEHLRPNAPGTEGPCAIELRAHALRKRIESLEKAPRRDKVKRQEALKSLKRYKREYNRCLDLLEGCEVAEAEFLPDEPRPGTPYTVGRTTHVRPGCASPLSDSSTVSVWSTSPRKLSSRGTFPFSNTEDRRLASPKVVSPKTFANLFAH</sequence>
<organism evidence="2 3">
    <name type="scientific">Pelagomonas calceolata</name>
    <dbReference type="NCBI Taxonomy" id="35677"/>
    <lineage>
        <taxon>Eukaryota</taxon>
        <taxon>Sar</taxon>
        <taxon>Stramenopiles</taxon>
        <taxon>Ochrophyta</taxon>
        <taxon>Pelagophyceae</taxon>
        <taxon>Pelagomonadales</taxon>
        <taxon>Pelagomonadaceae</taxon>
        <taxon>Pelagomonas</taxon>
    </lineage>
</organism>
<dbReference type="EMBL" id="CAKKNE010000003">
    <property type="protein sequence ID" value="CAH0371631.1"/>
    <property type="molecule type" value="Genomic_DNA"/>
</dbReference>
<comment type="caution">
    <text evidence="2">The sequence shown here is derived from an EMBL/GenBank/DDBJ whole genome shotgun (WGS) entry which is preliminary data.</text>
</comment>
<gene>
    <name evidence="2" type="ORF">PECAL_3P15820</name>
</gene>
<feature type="region of interest" description="Disordered" evidence="1">
    <location>
        <begin position="55"/>
        <end position="77"/>
    </location>
</feature>
<feature type="region of interest" description="Disordered" evidence="1">
    <location>
        <begin position="192"/>
        <end position="217"/>
    </location>
</feature>
<accession>A0A8J2SIV7</accession>
<feature type="region of interest" description="Disordered" evidence="1">
    <location>
        <begin position="1"/>
        <end position="26"/>
    </location>
</feature>
<evidence type="ECO:0000313" key="3">
    <source>
        <dbReference type="Proteomes" id="UP000789595"/>
    </source>
</evidence>
<proteinExistence type="predicted"/>